<evidence type="ECO:0000256" key="8">
    <source>
        <dbReference type="ARBA" id="ARBA00023134"/>
    </source>
</evidence>
<dbReference type="Pfam" id="PF04055">
    <property type="entry name" value="Radical_SAM"/>
    <property type="match status" value="1"/>
</dbReference>
<dbReference type="CDD" id="cd01335">
    <property type="entry name" value="Radical_SAM"/>
    <property type="match status" value="1"/>
</dbReference>
<keyword evidence="2 12" id="KW-0004">4Fe-4S</keyword>
<comment type="cofactor">
    <cofactor evidence="12">
        <name>[4Fe-4S] cluster</name>
        <dbReference type="ChEBI" id="CHEBI:49883"/>
    </cofactor>
    <text evidence="12">Binds 2 [4Fe-4S] clusters. Binds 1 [4Fe-4S] cluster coordinated with 3 cysteines and an exchangeable S-adenosyl-L-methionine and 1 [4Fe-4S] cluster coordinated with 3 cysteines and the GTP-derived substrate.</text>
</comment>
<dbReference type="GO" id="GO:0051539">
    <property type="term" value="F:4 iron, 4 sulfur cluster binding"/>
    <property type="evidence" value="ECO:0007669"/>
    <property type="project" value="UniProtKB-UniRule"/>
</dbReference>
<keyword evidence="9 12" id="KW-0501">Molybdenum cofactor biosynthesis</keyword>
<feature type="domain" description="Radical SAM core" evidence="13">
    <location>
        <begin position="8"/>
        <end position="234"/>
    </location>
</feature>
<dbReference type="PANTHER" id="PTHR22960:SF0">
    <property type="entry name" value="MOLYBDENUM COFACTOR BIOSYNTHESIS PROTEIN 1"/>
    <property type="match status" value="1"/>
</dbReference>
<dbReference type="GO" id="GO:1904047">
    <property type="term" value="F:S-adenosyl-L-methionine binding"/>
    <property type="evidence" value="ECO:0007669"/>
    <property type="project" value="UniProtKB-UniRule"/>
</dbReference>
<evidence type="ECO:0000313" key="14">
    <source>
        <dbReference type="EMBL" id="SJZ84244.1"/>
    </source>
</evidence>
<reference evidence="15" key="1">
    <citation type="submission" date="2017-02" db="EMBL/GenBank/DDBJ databases">
        <authorList>
            <person name="Varghese N."/>
            <person name="Submissions S."/>
        </authorList>
    </citation>
    <scope>NUCLEOTIDE SEQUENCE [LARGE SCALE GENOMIC DNA]</scope>
    <source>
        <strain evidence="15">USBA 369</strain>
    </source>
</reference>
<dbReference type="HAMAP" id="MF_01225_B">
    <property type="entry name" value="MoaA_B"/>
    <property type="match status" value="1"/>
</dbReference>
<evidence type="ECO:0000259" key="13">
    <source>
        <dbReference type="PROSITE" id="PS51918"/>
    </source>
</evidence>
<evidence type="ECO:0000256" key="12">
    <source>
        <dbReference type="HAMAP-Rule" id="MF_01225"/>
    </source>
</evidence>
<dbReference type="RefSeq" id="WP_078707354.1">
    <property type="nucleotide sequence ID" value="NZ_FUXL01000003.1"/>
</dbReference>
<feature type="binding site" evidence="12">
    <location>
        <begin position="262"/>
        <end position="264"/>
    </location>
    <ligand>
        <name>GTP</name>
        <dbReference type="ChEBI" id="CHEBI:37565"/>
    </ligand>
</feature>
<evidence type="ECO:0000256" key="1">
    <source>
        <dbReference type="ARBA" id="ARBA00012167"/>
    </source>
</evidence>
<comment type="pathway">
    <text evidence="12">Cofactor biosynthesis; molybdopterin biosynthesis.</text>
</comment>
<keyword evidence="10 12" id="KW-0456">Lyase</keyword>
<evidence type="ECO:0000256" key="11">
    <source>
        <dbReference type="ARBA" id="ARBA00048697"/>
    </source>
</evidence>
<evidence type="ECO:0000313" key="15">
    <source>
        <dbReference type="Proteomes" id="UP000190135"/>
    </source>
</evidence>
<dbReference type="GO" id="GO:0005525">
    <property type="term" value="F:GTP binding"/>
    <property type="evidence" value="ECO:0007669"/>
    <property type="project" value="UniProtKB-UniRule"/>
</dbReference>
<comment type="subunit">
    <text evidence="12">Monomer and homodimer.</text>
</comment>
<dbReference type="STRING" id="1365950.SAMN05428963_103249"/>
<dbReference type="Pfam" id="PF06463">
    <property type="entry name" value="Mob_synth_C"/>
    <property type="match status" value="1"/>
</dbReference>
<protein>
    <recommendedName>
        <fullName evidence="1 12">GTP 3',8-cyclase</fullName>
        <ecNumber evidence="1 12">4.1.99.22</ecNumber>
    </recommendedName>
    <alternativeName>
        <fullName evidence="12">Molybdenum cofactor biosynthesis protein A</fullName>
    </alternativeName>
</protein>
<comment type="function">
    <text evidence="12">Catalyzes the cyclization of GTP to (8S)-3',8-cyclo-7,8-dihydroguanosine 5'-triphosphate.</text>
</comment>
<dbReference type="InterPro" id="IPR050105">
    <property type="entry name" value="MoCo_biosynth_MoaA/MoaC"/>
</dbReference>
<dbReference type="EC" id="4.1.99.22" evidence="1 12"/>
<sequence>MTCSLIDRFGRHVTYLRVSVTDRCDLRCVYCMCEHMTFVPHKELLSLEELDRLATMFIERGVNKLRLTGGEPLVRKGIMSLIQSLSRHLKSGRLNELTLTTNGTLLSRYAEDLAQAGIKRINISLDTLDADRYRALTRRGSFSNVMDGLKAAKDAGLKIKLNAVALKDSTPEEVDDMIAFAHGQGMDLTFIETMPLGEIEADRADQYLPLTDLVQTIEKRWSLTPLPDRTGGPARYMRVAETGGRIGLITPLTSCFCEGCNRVRLSCTGELYTCLGQEGWVDLKSVLRNSESDGPVMAAIDRAIGEKPEGHDFVIDRDGQPALARHMSALGG</sequence>
<feature type="binding site" evidence="12">
    <location>
        <position position="257"/>
    </location>
    <ligand>
        <name>[4Fe-4S] cluster</name>
        <dbReference type="ChEBI" id="CHEBI:49883"/>
        <label>2</label>
        <note>4Fe-4S-substrate</note>
    </ligand>
</feature>
<dbReference type="InterPro" id="IPR010505">
    <property type="entry name" value="MoaA_twitch"/>
</dbReference>
<dbReference type="InterPro" id="IPR006638">
    <property type="entry name" value="Elp3/MiaA/NifB-like_rSAM"/>
</dbReference>
<feature type="binding site" evidence="12">
    <location>
        <position position="260"/>
    </location>
    <ligand>
        <name>[4Fe-4S] cluster</name>
        <dbReference type="ChEBI" id="CHEBI:49883"/>
        <label>2</label>
        <note>4Fe-4S-substrate</note>
    </ligand>
</feature>
<dbReference type="SFLD" id="SFLDG01383">
    <property type="entry name" value="cyclic_pyranopterin_phosphate"/>
    <property type="match status" value="1"/>
</dbReference>
<evidence type="ECO:0000256" key="10">
    <source>
        <dbReference type="ARBA" id="ARBA00023239"/>
    </source>
</evidence>
<evidence type="ECO:0000256" key="7">
    <source>
        <dbReference type="ARBA" id="ARBA00023014"/>
    </source>
</evidence>
<evidence type="ECO:0000256" key="9">
    <source>
        <dbReference type="ARBA" id="ARBA00023150"/>
    </source>
</evidence>
<dbReference type="InterPro" id="IPR007197">
    <property type="entry name" value="rSAM"/>
</dbReference>
<dbReference type="SUPFAM" id="SSF102114">
    <property type="entry name" value="Radical SAM enzymes"/>
    <property type="match status" value="1"/>
</dbReference>
<dbReference type="OrthoDB" id="9763993at2"/>
<keyword evidence="5 12" id="KW-0547">Nucleotide-binding</keyword>
<dbReference type="NCBIfam" id="TIGR02666">
    <property type="entry name" value="moaA"/>
    <property type="match status" value="1"/>
</dbReference>
<keyword evidence="7 12" id="KW-0411">Iron-sulfur</keyword>
<organism evidence="14 15">
    <name type="scientific">Consotaella salsifontis</name>
    <dbReference type="NCBI Taxonomy" id="1365950"/>
    <lineage>
        <taxon>Bacteria</taxon>
        <taxon>Pseudomonadati</taxon>
        <taxon>Pseudomonadota</taxon>
        <taxon>Alphaproteobacteria</taxon>
        <taxon>Hyphomicrobiales</taxon>
        <taxon>Aurantimonadaceae</taxon>
        <taxon>Consotaella</taxon>
    </lineage>
</organism>
<keyword evidence="6 12" id="KW-0408">Iron</keyword>
<feature type="binding site" evidence="12">
    <location>
        <position position="31"/>
    </location>
    <ligand>
        <name>[4Fe-4S] cluster</name>
        <dbReference type="ChEBI" id="CHEBI:49883"/>
        <label>1</label>
        <note>4Fe-4S-S-AdoMet</note>
    </ligand>
</feature>
<feature type="binding site" evidence="12">
    <location>
        <position position="28"/>
    </location>
    <ligand>
        <name>[4Fe-4S] cluster</name>
        <dbReference type="ChEBI" id="CHEBI:49883"/>
        <label>1</label>
        <note>4Fe-4S-S-AdoMet</note>
    </ligand>
</feature>
<dbReference type="SFLD" id="SFLDG01386">
    <property type="entry name" value="main_SPASM_domain-containing"/>
    <property type="match status" value="1"/>
</dbReference>
<dbReference type="InterPro" id="IPR000385">
    <property type="entry name" value="MoaA_NifB_PqqE_Fe-S-bd_CS"/>
</dbReference>
<dbReference type="PANTHER" id="PTHR22960">
    <property type="entry name" value="MOLYBDOPTERIN COFACTOR SYNTHESIS PROTEIN A"/>
    <property type="match status" value="1"/>
</dbReference>
<feature type="binding site" evidence="12">
    <location>
        <position position="194"/>
    </location>
    <ligand>
        <name>S-adenosyl-L-methionine</name>
        <dbReference type="ChEBI" id="CHEBI:59789"/>
    </ligand>
</feature>
<feature type="binding site" evidence="12">
    <location>
        <position position="24"/>
    </location>
    <ligand>
        <name>[4Fe-4S] cluster</name>
        <dbReference type="ChEBI" id="CHEBI:49883"/>
        <label>1</label>
        <note>4Fe-4S-S-AdoMet</note>
    </ligand>
</feature>
<dbReference type="CDD" id="cd21117">
    <property type="entry name" value="Twitch_MoaA"/>
    <property type="match status" value="1"/>
</dbReference>
<feature type="binding site" evidence="12">
    <location>
        <position position="100"/>
    </location>
    <ligand>
        <name>GTP</name>
        <dbReference type="ChEBI" id="CHEBI:37565"/>
    </ligand>
</feature>
<evidence type="ECO:0000256" key="2">
    <source>
        <dbReference type="ARBA" id="ARBA00022485"/>
    </source>
</evidence>
<gene>
    <name evidence="12" type="primary">moaA</name>
    <name evidence="14" type="ORF">SAMN05428963_103249</name>
</gene>
<evidence type="ECO:0000256" key="5">
    <source>
        <dbReference type="ARBA" id="ARBA00022741"/>
    </source>
</evidence>
<dbReference type="GO" id="GO:0006777">
    <property type="term" value="P:Mo-molybdopterin cofactor biosynthetic process"/>
    <property type="evidence" value="ECO:0007669"/>
    <property type="project" value="UniProtKB-UniRule"/>
</dbReference>
<accession>A0A1T4NY98</accession>
<dbReference type="AlphaFoldDB" id="A0A1T4NY98"/>
<feature type="binding site" evidence="12">
    <location>
        <position position="66"/>
    </location>
    <ligand>
        <name>GTP</name>
        <dbReference type="ChEBI" id="CHEBI:37565"/>
    </ligand>
</feature>
<dbReference type="Proteomes" id="UP000190135">
    <property type="component" value="Unassembled WGS sequence"/>
</dbReference>
<dbReference type="InterPro" id="IPR040064">
    <property type="entry name" value="MoaA-like"/>
</dbReference>
<keyword evidence="3 12" id="KW-0949">S-adenosyl-L-methionine</keyword>
<keyword evidence="4 12" id="KW-0479">Metal-binding</keyword>
<name>A0A1T4NY98_9HYPH</name>
<feature type="binding site" evidence="12">
    <location>
        <position position="70"/>
    </location>
    <ligand>
        <name>S-adenosyl-L-methionine</name>
        <dbReference type="ChEBI" id="CHEBI:59789"/>
    </ligand>
</feature>
<proteinExistence type="inferred from homology"/>
<dbReference type="SFLD" id="SFLDG01067">
    <property type="entry name" value="SPASM/twitch_domain_containing"/>
    <property type="match status" value="1"/>
</dbReference>
<dbReference type="UniPathway" id="UPA00344"/>
<comment type="similarity">
    <text evidence="12">Belongs to the radical SAM superfamily. MoaA family.</text>
</comment>
<keyword evidence="15" id="KW-1185">Reference proteome</keyword>
<dbReference type="InterPro" id="IPR013483">
    <property type="entry name" value="MoaA"/>
</dbReference>
<dbReference type="SMART" id="SM00729">
    <property type="entry name" value="Elp3"/>
    <property type="match status" value="1"/>
</dbReference>
<dbReference type="PROSITE" id="PS01305">
    <property type="entry name" value="MOAA_NIFB_PQQE"/>
    <property type="match status" value="1"/>
</dbReference>
<dbReference type="Gene3D" id="3.20.20.70">
    <property type="entry name" value="Aldolase class I"/>
    <property type="match status" value="1"/>
</dbReference>
<dbReference type="PROSITE" id="PS51918">
    <property type="entry name" value="RADICAL_SAM"/>
    <property type="match status" value="1"/>
</dbReference>
<dbReference type="GO" id="GO:0061799">
    <property type="term" value="F:cyclic pyranopterin monophosphate synthase activity"/>
    <property type="evidence" value="ECO:0007669"/>
    <property type="project" value="TreeGrafter"/>
</dbReference>
<dbReference type="InterPro" id="IPR013785">
    <property type="entry name" value="Aldolase_TIM"/>
</dbReference>
<evidence type="ECO:0000256" key="3">
    <source>
        <dbReference type="ARBA" id="ARBA00022691"/>
    </source>
</evidence>
<feature type="binding site" evidence="12">
    <location>
        <position position="124"/>
    </location>
    <ligand>
        <name>S-adenosyl-L-methionine</name>
        <dbReference type="ChEBI" id="CHEBI:59789"/>
    </ligand>
</feature>
<feature type="binding site" evidence="12">
    <location>
        <position position="160"/>
    </location>
    <ligand>
        <name>GTP</name>
        <dbReference type="ChEBI" id="CHEBI:37565"/>
    </ligand>
</feature>
<dbReference type="EMBL" id="FUXL01000003">
    <property type="protein sequence ID" value="SJZ84244.1"/>
    <property type="molecule type" value="Genomic_DNA"/>
</dbReference>
<dbReference type="SFLD" id="SFLDS00029">
    <property type="entry name" value="Radical_SAM"/>
    <property type="match status" value="1"/>
</dbReference>
<feature type="binding site" evidence="12">
    <location>
        <position position="274"/>
    </location>
    <ligand>
        <name>[4Fe-4S] cluster</name>
        <dbReference type="ChEBI" id="CHEBI:49883"/>
        <label>2</label>
        <note>4Fe-4S-substrate</note>
    </ligand>
</feature>
<keyword evidence="8 12" id="KW-0342">GTP-binding</keyword>
<feature type="binding site" evidence="12">
    <location>
        <position position="17"/>
    </location>
    <ligand>
        <name>GTP</name>
        <dbReference type="ChEBI" id="CHEBI:37565"/>
    </ligand>
</feature>
<dbReference type="InterPro" id="IPR058240">
    <property type="entry name" value="rSAM_sf"/>
</dbReference>
<dbReference type="GO" id="GO:0061798">
    <property type="term" value="F:GTP 3',8'-cyclase activity"/>
    <property type="evidence" value="ECO:0007669"/>
    <property type="project" value="UniProtKB-UniRule"/>
</dbReference>
<feature type="binding site" evidence="12">
    <location>
        <position position="30"/>
    </location>
    <ligand>
        <name>S-adenosyl-L-methionine</name>
        <dbReference type="ChEBI" id="CHEBI:59789"/>
    </ligand>
</feature>
<comment type="catalytic activity">
    <reaction evidence="11 12">
        <text>GTP + AH2 + S-adenosyl-L-methionine = (8S)-3',8-cyclo-7,8-dihydroguanosine 5'-triphosphate + 5'-deoxyadenosine + L-methionine + A + H(+)</text>
        <dbReference type="Rhea" id="RHEA:49576"/>
        <dbReference type="ChEBI" id="CHEBI:13193"/>
        <dbReference type="ChEBI" id="CHEBI:15378"/>
        <dbReference type="ChEBI" id="CHEBI:17319"/>
        <dbReference type="ChEBI" id="CHEBI:17499"/>
        <dbReference type="ChEBI" id="CHEBI:37565"/>
        <dbReference type="ChEBI" id="CHEBI:57844"/>
        <dbReference type="ChEBI" id="CHEBI:59789"/>
        <dbReference type="ChEBI" id="CHEBI:131766"/>
        <dbReference type="EC" id="4.1.99.22"/>
    </reaction>
</comment>
<evidence type="ECO:0000256" key="4">
    <source>
        <dbReference type="ARBA" id="ARBA00022723"/>
    </source>
</evidence>
<dbReference type="GO" id="GO:0046872">
    <property type="term" value="F:metal ion binding"/>
    <property type="evidence" value="ECO:0007669"/>
    <property type="project" value="UniProtKB-KW"/>
</dbReference>
<evidence type="ECO:0000256" key="6">
    <source>
        <dbReference type="ARBA" id="ARBA00023004"/>
    </source>
</evidence>